<keyword evidence="3" id="KW-1185">Reference proteome</keyword>
<dbReference type="KEGG" id="ttq:NIES37_67840"/>
<sequence length="196" mass="22083">MQNSKKFINLVFAVCTTITSFAYISPSFSQSTAAKSQPSQVTFVCTKKFDQASGERIPTTAAWIPEKRNHVYFIGWKSEYFPAWNPEKRCEHVTQKFQEFYSQNRLNYITGGTHNGYPIICGVTSLAETCNLDNQLFTLKSGVNPNEVIRRLMDISEGKASEPLLQNSGHQIYIPVQAFLAQSPIMDIEPSANTQQ</sequence>
<feature type="signal peptide" evidence="1">
    <location>
        <begin position="1"/>
        <end position="22"/>
    </location>
</feature>
<name>A0A1Z4NAM8_9CYAN</name>
<protein>
    <submittedName>
        <fullName evidence="2">Uncharacterized protein</fullName>
    </submittedName>
</protein>
<gene>
    <name evidence="2" type="ORF">NIES37_67840</name>
</gene>
<dbReference type="AlphaFoldDB" id="A0A1Z4NAM8"/>
<evidence type="ECO:0000256" key="1">
    <source>
        <dbReference type="SAM" id="SignalP"/>
    </source>
</evidence>
<keyword evidence="1" id="KW-0732">Signal</keyword>
<reference evidence="2 3" key="1">
    <citation type="submission" date="2017-06" db="EMBL/GenBank/DDBJ databases">
        <title>Genome sequencing of cyanobaciteial culture collection at National Institute for Environmental Studies (NIES).</title>
        <authorList>
            <person name="Hirose Y."/>
            <person name="Shimura Y."/>
            <person name="Fujisawa T."/>
            <person name="Nakamura Y."/>
            <person name="Kawachi M."/>
        </authorList>
    </citation>
    <scope>NUCLEOTIDE SEQUENCE [LARGE SCALE GENOMIC DNA]</scope>
    <source>
        <strain evidence="2 3">NIES-37</strain>
    </source>
</reference>
<proteinExistence type="predicted"/>
<feature type="chain" id="PRO_5012893534" evidence="1">
    <location>
        <begin position="23"/>
        <end position="196"/>
    </location>
</feature>
<dbReference type="InterPro" id="IPR025478">
    <property type="entry name" value="COP23"/>
</dbReference>
<dbReference type="EMBL" id="AP018248">
    <property type="protein sequence ID" value="BAZ02771.1"/>
    <property type="molecule type" value="Genomic_DNA"/>
</dbReference>
<dbReference type="Pfam" id="PF14218">
    <property type="entry name" value="COP23"/>
    <property type="match status" value="1"/>
</dbReference>
<dbReference type="Proteomes" id="UP000218785">
    <property type="component" value="Chromosome"/>
</dbReference>
<dbReference type="RefSeq" id="WP_096583215.1">
    <property type="nucleotide sequence ID" value="NZ_CAWNJS010000001.1"/>
</dbReference>
<accession>A0A1Z4NAM8</accession>
<evidence type="ECO:0000313" key="3">
    <source>
        <dbReference type="Proteomes" id="UP000218785"/>
    </source>
</evidence>
<evidence type="ECO:0000313" key="2">
    <source>
        <dbReference type="EMBL" id="BAZ02771.1"/>
    </source>
</evidence>
<organism evidence="2 3">
    <name type="scientific">Tolypothrix tenuis PCC 7101</name>
    <dbReference type="NCBI Taxonomy" id="231146"/>
    <lineage>
        <taxon>Bacteria</taxon>
        <taxon>Bacillati</taxon>
        <taxon>Cyanobacteriota</taxon>
        <taxon>Cyanophyceae</taxon>
        <taxon>Nostocales</taxon>
        <taxon>Tolypothrichaceae</taxon>
        <taxon>Tolypothrix</taxon>
    </lineage>
</organism>